<accession>A0ABU1WYE9</accession>
<keyword evidence="2" id="KW-1185">Reference proteome</keyword>
<dbReference type="RefSeq" id="WP_310222548.1">
    <property type="nucleotide sequence ID" value="NZ_JAVDWV010000004.1"/>
</dbReference>
<organism evidence="1 2">
    <name type="scientific">Sphingobium xenophagum</name>
    <dbReference type="NCBI Taxonomy" id="121428"/>
    <lineage>
        <taxon>Bacteria</taxon>
        <taxon>Pseudomonadati</taxon>
        <taxon>Pseudomonadota</taxon>
        <taxon>Alphaproteobacteria</taxon>
        <taxon>Sphingomonadales</taxon>
        <taxon>Sphingomonadaceae</taxon>
        <taxon>Sphingobium</taxon>
    </lineage>
</organism>
<dbReference type="InterPro" id="IPR036397">
    <property type="entry name" value="RNaseH_sf"/>
</dbReference>
<name>A0ABU1WYE9_SPHXE</name>
<gene>
    <name evidence="1" type="ORF">J2W40_001147</name>
</gene>
<evidence type="ECO:0000313" key="2">
    <source>
        <dbReference type="Proteomes" id="UP001267638"/>
    </source>
</evidence>
<sequence>MTGNRHSYWRLGADLVVNSLGWAAIELDAPTDCKPIGIPAWASSNPH</sequence>
<comment type="caution">
    <text evidence="1">The sequence shown here is derived from an EMBL/GenBank/DDBJ whole genome shotgun (WGS) entry which is preliminary data.</text>
</comment>
<protein>
    <submittedName>
        <fullName evidence="1">Uncharacterized protein</fullName>
    </submittedName>
</protein>
<dbReference type="Proteomes" id="UP001267638">
    <property type="component" value="Unassembled WGS sequence"/>
</dbReference>
<evidence type="ECO:0000313" key="1">
    <source>
        <dbReference type="EMBL" id="MDR7154335.1"/>
    </source>
</evidence>
<proteinExistence type="predicted"/>
<reference evidence="1 2" key="1">
    <citation type="submission" date="2023-07" db="EMBL/GenBank/DDBJ databases">
        <title>Sorghum-associated microbial communities from plants grown in Nebraska, USA.</title>
        <authorList>
            <person name="Schachtman D."/>
        </authorList>
    </citation>
    <scope>NUCLEOTIDE SEQUENCE [LARGE SCALE GENOMIC DNA]</scope>
    <source>
        <strain evidence="1 2">4256</strain>
    </source>
</reference>
<dbReference type="Gene3D" id="3.30.420.10">
    <property type="entry name" value="Ribonuclease H-like superfamily/Ribonuclease H"/>
    <property type="match status" value="1"/>
</dbReference>
<dbReference type="EMBL" id="JAVDWV010000004">
    <property type="protein sequence ID" value="MDR7154335.1"/>
    <property type="molecule type" value="Genomic_DNA"/>
</dbReference>